<dbReference type="EMBL" id="CADEPI010000452">
    <property type="protein sequence ID" value="CAB3386074.1"/>
    <property type="molecule type" value="Genomic_DNA"/>
</dbReference>
<comment type="caution">
    <text evidence="1">The sequence shown here is derived from an EMBL/GenBank/DDBJ whole genome shotgun (WGS) entry which is preliminary data.</text>
</comment>
<dbReference type="Proteomes" id="UP000494165">
    <property type="component" value="Unassembled WGS sequence"/>
</dbReference>
<dbReference type="AlphaFoldDB" id="A0A8S1DQH6"/>
<reference evidence="1 2" key="1">
    <citation type="submission" date="2020-04" db="EMBL/GenBank/DDBJ databases">
        <authorList>
            <person name="Alioto T."/>
            <person name="Alioto T."/>
            <person name="Gomez Garrido J."/>
        </authorList>
    </citation>
    <scope>NUCLEOTIDE SEQUENCE [LARGE SCALE GENOMIC DNA]</scope>
</reference>
<organism evidence="1 2">
    <name type="scientific">Cloeon dipterum</name>
    <dbReference type="NCBI Taxonomy" id="197152"/>
    <lineage>
        <taxon>Eukaryota</taxon>
        <taxon>Metazoa</taxon>
        <taxon>Ecdysozoa</taxon>
        <taxon>Arthropoda</taxon>
        <taxon>Hexapoda</taxon>
        <taxon>Insecta</taxon>
        <taxon>Pterygota</taxon>
        <taxon>Palaeoptera</taxon>
        <taxon>Ephemeroptera</taxon>
        <taxon>Pisciforma</taxon>
        <taxon>Baetidae</taxon>
        <taxon>Cloeon</taxon>
    </lineage>
</organism>
<proteinExistence type="predicted"/>
<protein>
    <submittedName>
        <fullName evidence="1">Uncharacterized protein</fullName>
    </submittedName>
</protein>
<evidence type="ECO:0000313" key="2">
    <source>
        <dbReference type="Proteomes" id="UP000494165"/>
    </source>
</evidence>
<sequence length="97" mass="11006">MRCTRGELIVRGPKNTPGIARNLVCYLPTNDLVRSDFFTPFWNCQTCPVGPFGISDADGLQRLPGHYTGEVRTPPICVRVDDQLFPPCMRHFDHPYI</sequence>
<name>A0A8S1DQH6_9INSE</name>
<accession>A0A8S1DQH6</accession>
<evidence type="ECO:0000313" key="1">
    <source>
        <dbReference type="EMBL" id="CAB3386074.1"/>
    </source>
</evidence>
<keyword evidence="2" id="KW-1185">Reference proteome</keyword>
<gene>
    <name evidence="1" type="ORF">CLODIP_2_CD03763</name>
</gene>